<dbReference type="InterPro" id="IPR001646">
    <property type="entry name" value="5peptide_repeat"/>
</dbReference>
<reference evidence="1 2" key="1">
    <citation type="submission" date="2016-10" db="EMBL/GenBank/DDBJ databases">
        <authorList>
            <person name="de Groot N.N."/>
        </authorList>
    </citation>
    <scope>NUCLEOTIDE SEQUENCE [LARGE SCALE GENOMIC DNA]</scope>
    <source>
        <strain evidence="1 2">DSM 27375</strain>
    </source>
</reference>
<dbReference type="RefSeq" id="WP_074640417.1">
    <property type="nucleotide sequence ID" value="NZ_FNBL01000001.1"/>
</dbReference>
<dbReference type="Proteomes" id="UP000182284">
    <property type="component" value="Unassembled WGS sequence"/>
</dbReference>
<sequence length="308" mass="33649">MNFEFQSDVFKQLLDHAAWARPFWQERDALVAAHRWNVNALNQGGNAATKEWLARFLPARAQASLKILQEPEAYLALSQAHAPLVAELETAPELSACRPGSPGIDHKDGQSMNFKDEIKTYTAGQFLADVILLLQPSLRGLTVPTPLDLSGMSFPVGLDLCAAKFASKFSAKDAVFGPFSDFSAAQFADMDLSEAWFSHLPSFTIAQFKGDTNFSNVCFEREPTFHATRFSGATRFLGAQFKEGASFAGAVFETSPDFSGAVFHGRTSFEDATFHASAHLRGASFPGVVNIFGLPKDVQDEILNAHHP</sequence>
<dbReference type="Gene3D" id="2.160.20.80">
    <property type="entry name" value="E3 ubiquitin-protein ligase SopA"/>
    <property type="match status" value="1"/>
</dbReference>
<dbReference type="OrthoDB" id="7366205at2"/>
<gene>
    <name evidence="1" type="ORF">SAMN04488117_101339</name>
</gene>
<protein>
    <submittedName>
        <fullName evidence="1">Pentapeptide repeat-containing protein</fullName>
    </submittedName>
</protein>
<dbReference type="AlphaFoldDB" id="A0A1G7G124"/>
<name>A0A1G7G124_9RHOB</name>
<proteinExistence type="predicted"/>
<evidence type="ECO:0000313" key="1">
    <source>
        <dbReference type="EMBL" id="SDE81810.1"/>
    </source>
</evidence>
<organism evidence="1 2">
    <name type="scientific">Celeribacter baekdonensis</name>
    <dbReference type="NCBI Taxonomy" id="875171"/>
    <lineage>
        <taxon>Bacteria</taxon>
        <taxon>Pseudomonadati</taxon>
        <taxon>Pseudomonadota</taxon>
        <taxon>Alphaproteobacteria</taxon>
        <taxon>Rhodobacterales</taxon>
        <taxon>Roseobacteraceae</taxon>
        <taxon>Celeribacter</taxon>
    </lineage>
</organism>
<evidence type="ECO:0000313" key="2">
    <source>
        <dbReference type="Proteomes" id="UP000182284"/>
    </source>
</evidence>
<accession>A0A1G7G124</accession>
<dbReference type="EMBL" id="FNBL01000001">
    <property type="protein sequence ID" value="SDE81810.1"/>
    <property type="molecule type" value="Genomic_DNA"/>
</dbReference>
<dbReference type="Pfam" id="PF13576">
    <property type="entry name" value="Pentapeptide_3"/>
    <property type="match status" value="1"/>
</dbReference>